<dbReference type="GO" id="GO:0004497">
    <property type="term" value="F:monooxygenase activity"/>
    <property type="evidence" value="ECO:0007669"/>
    <property type="project" value="UniProtKB-KW"/>
</dbReference>
<evidence type="ECO:0000256" key="6">
    <source>
        <dbReference type="ARBA" id="ARBA00023002"/>
    </source>
</evidence>
<dbReference type="GeneID" id="64664311"/>
<evidence type="ECO:0000256" key="3">
    <source>
        <dbReference type="ARBA" id="ARBA00010617"/>
    </source>
</evidence>
<dbReference type="PANTHER" id="PTHR46300:SF7">
    <property type="entry name" value="P450, PUTATIVE (EUROFUNG)-RELATED"/>
    <property type="match status" value="1"/>
</dbReference>
<evidence type="ECO:0000256" key="4">
    <source>
        <dbReference type="ARBA" id="ARBA00022617"/>
    </source>
</evidence>
<evidence type="ECO:0000313" key="14">
    <source>
        <dbReference type="Proteomes" id="UP001195769"/>
    </source>
</evidence>
<comment type="cofactor">
    <cofactor evidence="1 9">
        <name>heme</name>
        <dbReference type="ChEBI" id="CHEBI:30413"/>
    </cofactor>
</comment>
<evidence type="ECO:0000256" key="8">
    <source>
        <dbReference type="ARBA" id="ARBA00023033"/>
    </source>
</evidence>
<keyword evidence="7 9" id="KW-0408">Iron</keyword>
<sequence length="514" mass="57948">MTGTPSVDSLAVLAVLSVSFVVITILRRFVGNRQHKPPLPPGPVPLPLLGNVLSINTKRPWLTYTEWHAIYGDLFFVRILDQKVVVINSQRVARALLHNRSRIYSDRPYLATVEPFGWMFNFLFAGYNDAWRLSRRLFHQTFHAESALKFRPMQIRRAREMIVNLISDPQHYDSHFATFSSSVVISAVYGYESSAQDDPLVGLFAHSMQLGIPWLTPERAIVIKTFPFLLKLPDWCPGSSIKRDAQISTNSINEMVDVPFQYVQRRMADNLLLDTSSMVAENLQRVEKQDKAFKSMFETALKNTAATAVGGGYETTTGMLMVFVLAMVLYPDVQKRAQAEIDLVIGRDRLPAFEDKKSLPYVDAVVRETYRWMPIAPLGIPHATSSEDTYDGHYIPKGAIVMCNLWLDTSCSLSLQRNITKPNLRAISHDEKRYPDACHFIPERFIDINGALTDDDPVQYIFGLGRRICPGRYIADASVWSAIVTMLSTVDISSAKDDQGKAIDFTPEFATGIT</sequence>
<gene>
    <name evidence="13" type="ORF">F5891DRAFT_1256220</name>
    <name evidence="12" type="ORF">F5891DRAFT_1258441</name>
</gene>
<evidence type="ECO:0000256" key="11">
    <source>
        <dbReference type="SAM" id="Phobius"/>
    </source>
</evidence>
<keyword evidence="14" id="KW-1185">Reference proteome</keyword>
<dbReference type="SUPFAM" id="SSF48264">
    <property type="entry name" value="Cytochrome P450"/>
    <property type="match status" value="1"/>
</dbReference>
<dbReference type="EMBL" id="JABBWK010000093">
    <property type="protein sequence ID" value="KAG1893680.1"/>
    <property type="molecule type" value="Genomic_DNA"/>
</dbReference>
<dbReference type="GO" id="GO:0005506">
    <property type="term" value="F:iron ion binding"/>
    <property type="evidence" value="ECO:0007669"/>
    <property type="project" value="InterPro"/>
</dbReference>
<dbReference type="PROSITE" id="PS00086">
    <property type="entry name" value="CYTOCHROME_P450"/>
    <property type="match status" value="1"/>
</dbReference>
<keyword evidence="4 9" id="KW-0349">Heme</keyword>
<evidence type="ECO:0000313" key="13">
    <source>
        <dbReference type="EMBL" id="KAG1894234.1"/>
    </source>
</evidence>
<name>A0AAD4DTI9_9AGAM</name>
<evidence type="ECO:0000256" key="10">
    <source>
        <dbReference type="RuleBase" id="RU000461"/>
    </source>
</evidence>
<feature type="transmembrane region" description="Helical" evidence="11">
    <location>
        <begin position="6"/>
        <end position="26"/>
    </location>
</feature>
<dbReference type="Pfam" id="PF00067">
    <property type="entry name" value="p450"/>
    <property type="match status" value="2"/>
</dbReference>
<dbReference type="InterPro" id="IPR050364">
    <property type="entry name" value="Cytochrome_P450_fung"/>
</dbReference>
<evidence type="ECO:0000256" key="1">
    <source>
        <dbReference type="ARBA" id="ARBA00001971"/>
    </source>
</evidence>
<dbReference type="PRINTS" id="PR00385">
    <property type="entry name" value="P450"/>
</dbReference>
<comment type="similarity">
    <text evidence="3 10">Belongs to the cytochrome P450 family.</text>
</comment>
<dbReference type="InterPro" id="IPR001128">
    <property type="entry name" value="Cyt_P450"/>
</dbReference>
<keyword evidence="11" id="KW-0812">Transmembrane</keyword>
<keyword evidence="11" id="KW-1133">Transmembrane helix</keyword>
<dbReference type="AlphaFoldDB" id="A0AAD4DTI9"/>
<evidence type="ECO:0000256" key="2">
    <source>
        <dbReference type="ARBA" id="ARBA00005179"/>
    </source>
</evidence>
<keyword evidence="8 10" id="KW-0503">Monooxygenase</keyword>
<comment type="pathway">
    <text evidence="2">Secondary metabolite biosynthesis.</text>
</comment>
<dbReference type="GO" id="GO:0020037">
    <property type="term" value="F:heme binding"/>
    <property type="evidence" value="ECO:0007669"/>
    <property type="project" value="InterPro"/>
</dbReference>
<evidence type="ECO:0000256" key="5">
    <source>
        <dbReference type="ARBA" id="ARBA00022723"/>
    </source>
</evidence>
<proteinExistence type="inferred from homology"/>
<dbReference type="PRINTS" id="PR00463">
    <property type="entry name" value="EP450I"/>
</dbReference>
<feature type="binding site" description="axial binding residue" evidence="9">
    <location>
        <position position="469"/>
    </location>
    <ligand>
        <name>heme</name>
        <dbReference type="ChEBI" id="CHEBI:30413"/>
    </ligand>
    <ligandPart>
        <name>Fe</name>
        <dbReference type="ChEBI" id="CHEBI:18248"/>
    </ligandPart>
</feature>
<dbReference type="PANTHER" id="PTHR46300">
    <property type="entry name" value="P450, PUTATIVE (EUROFUNG)-RELATED-RELATED"/>
    <property type="match status" value="1"/>
</dbReference>
<dbReference type="EMBL" id="JABBWK010000083">
    <property type="protein sequence ID" value="KAG1894234.1"/>
    <property type="molecule type" value="Genomic_DNA"/>
</dbReference>
<dbReference type="InterPro" id="IPR017972">
    <property type="entry name" value="Cyt_P450_CS"/>
</dbReference>
<dbReference type="Gene3D" id="1.10.630.10">
    <property type="entry name" value="Cytochrome P450"/>
    <property type="match status" value="1"/>
</dbReference>
<accession>A0AAD4DTI9</accession>
<dbReference type="InterPro" id="IPR036396">
    <property type="entry name" value="Cyt_P450_sf"/>
</dbReference>
<dbReference type="GO" id="GO:0016705">
    <property type="term" value="F:oxidoreductase activity, acting on paired donors, with incorporation or reduction of molecular oxygen"/>
    <property type="evidence" value="ECO:0007669"/>
    <property type="project" value="InterPro"/>
</dbReference>
<evidence type="ECO:0000313" key="12">
    <source>
        <dbReference type="EMBL" id="KAG1893680.1"/>
    </source>
</evidence>
<dbReference type="CDD" id="cd11065">
    <property type="entry name" value="CYP64-like"/>
    <property type="match status" value="1"/>
</dbReference>
<comment type="caution">
    <text evidence="12">The sequence shown here is derived from an EMBL/GenBank/DDBJ whole genome shotgun (WGS) entry which is preliminary data.</text>
</comment>
<dbReference type="InterPro" id="IPR002401">
    <property type="entry name" value="Cyt_P450_E_grp-I"/>
</dbReference>
<keyword evidence="6 10" id="KW-0560">Oxidoreductase</keyword>
<organism evidence="12 14">
    <name type="scientific">Suillus fuscotomentosus</name>
    <dbReference type="NCBI Taxonomy" id="1912939"/>
    <lineage>
        <taxon>Eukaryota</taxon>
        <taxon>Fungi</taxon>
        <taxon>Dikarya</taxon>
        <taxon>Basidiomycota</taxon>
        <taxon>Agaricomycotina</taxon>
        <taxon>Agaricomycetes</taxon>
        <taxon>Agaricomycetidae</taxon>
        <taxon>Boletales</taxon>
        <taxon>Suillineae</taxon>
        <taxon>Suillaceae</taxon>
        <taxon>Suillus</taxon>
    </lineage>
</organism>
<dbReference type="RefSeq" id="XP_041219810.1">
    <property type="nucleotide sequence ID" value="XM_041370013.1"/>
</dbReference>
<dbReference type="Proteomes" id="UP001195769">
    <property type="component" value="Unassembled WGS sequence"/>
</dbReference>
<evidence type="ECO:0000256" key="7">
    <source>
        <dbReference type="ARBA" id="ARBA00023004"/>
    </source>
</evidence>
<keyword evidence="5 9" id="KW-0479">Metal-binding</keyword>
<evidence type="ECO:0000256" key="9">
    <source>
        <dbReference type="PIRSR" id="PIRSR602401-1"/>
    </source>
</evidence>
<reference evidence="12" key="1">
    <citation type="journal article" date="2020" name="New Phytol.">
        <title>Comparative genomics reveals dynamic genome evolution in host specialist ectomycorrhizal fungi.</title>
        <authorList>
            <person name="Lofgren L.A."/>
            <person name="Nguyen N.H."/>
            <person name="Vilgalys R."/>
            <person name="Ruytinx J."/>
            <person name="Liao H.L."/>
            <person name="Branco S."/>
            <person name="Kuo A."/>
            <person name="LaButti K."/>
            <person name="Lipzen A."/>
            <person name="Andreopoulos W."/>
            <person name="Pangilinan J."/>
            <person name="Riley R."/>
            <person name="Hundley H."/>
            <person name="Na H."/>
            <person name="Barry K."/>
            <person name="Grigoriev I.V."/>
            <person name="Stajich J.E."/>
            <person name="Kennedy P.G."/>
        </authorList>
    </citation>
    <scope>NUCLEOTIDE SEQUENCE</scope>
    <source>
        <strain evidence="12">FC203</strain>
    </source>
</reference>
<protein>
    <submittedName>
        <fullName evidence="12">Cytochrome P450</fullName>
    </submittedName>
</protein>
<keyword evidence="11" id="KW-0472">Membrane</keyword>